<dbReference type="Proteomes" id="UP000306402">
    <property type="component" value="Unassembled WGS sequence"/>
</dbReference>
<dbReference type="EMBL" id="VCEJ01000004">
    <property type="protein sequence ID" value="TLV00383.1"/>
    <property type="molecule type" value="Genomic_DNA"/>
</dbReference>
<name>A0A5R9KVT8_9BACT</name>
<dbReference type="RefSeq" id="WP_138365763.1">
    <property type="nucleotide sequence ID" value="NZ_VCEJ01000004.1"/>
</dbReference>
<organism evidence="1 2">
    <name type="scientific">Dyadobacter luticola</name>
    <dbReference type="NCBI Taxonomy" id="1979387"/>
    <lineage>
        <taxon>Bacteria</taxon>
        <taxon>Pseudomonadati</taxon>
        <taxon>Bacteroidota</taxon>
        <taxon>Cytophagia</taxon>
        <taxon>Cytophagales</taxon>
        <taxon>Spirosomataceae</taxon>
        <taxon>Dyadobacter</taxon>
    </lineage>
</organism>
<reference evidence="1 2" key="1">
    <citation type="submission" date="2019-05" db="EMBL/GenBank/DDBJ databases">
        <authorList>
            <person name="Qu J.-H."/>
        </authorList>
    </citation>
    <scope>NUCLEOTIDE SEQUENCE [LARGE SCALE GENOMIC DNA]</scope>
    <source>
        <strain evidence="1 2">T17</strain>
    </source>
</reference>
<dbReference type="PROSITE" id="PS51257">
    <property type="entry name" value="PROKAR_LIPOPROTEIN"/>
    <property type="match status" value="1"/>
</dbReference>
<gene>
    <name evidence="1" type="ORF">FEN17_12890</name>
</gene>
<dbReference type="AlphaFoldDB" id="A0A5R9KVT8"/>
<protein>
    <recommendedName>
        <fullName evidence="3">Lipoprotein</fullName>
    </recommendedName>
</protein>
<comment type="caution">
    <text evidence="1">The sequence shown here is derived from an EMBL/GenBank/DDBJ whole genome shotgun (WGS) entry which is preliminary data.</text>
</comment>
<evidence type="ECO:0000313" key="1">
    <source>
        <dbReference type="EMBL" id="TLV00383.1"/>
    </source>
</evidence>
<evidence type="ECO:0008006" key="3">
    <source>
        <dbReference type="Google" id="ProtNLM"/>
    </source>
</evidence>
<accession>A0A5R9KVT8</accession>
<sequence length="320" mass="36431">MENFKLKCARTFSPILWSIRFVSAMALILSTASCDKNLIQEISTSGGTSSARISSEALFTASYEIEEYSATEILSRIPEDSKEKPFIEIDAQPRLDRQGVEFKLFLDGRYEITTTQMEPTKLELLPQSLQKKKVESVISNKTFIENDIAHFYDSNGNETGKSQLKVTRFTTLAEKILKMTEINKGQVANEIIGHPLINEAYILGLAKEKNAEIDEDKGITKIKFDLSRFTAESNESIENLSKYAVQYYDFKNKRLVGETLHDKNGGKLLYRSTIFYTPVDKGNQVEKVLSESFDENPKNGIKTRHIKQTFYSRMKTQVNI</sequence>
<keyword evidence="2" id="KW-1185">Reference proteome</keyword>
<proteinExistence type="predicted"/>
<evidence type="ECO:0000313" key="2">
    <source>
        <dbReference type="Proteomes" id="UP000306402"/>
    </source>
</evidence>
<dbReference type="OrthoDB" id="939514at2"/>